<dbReference type="WBParaSite" id="Hba_07461">
    <property type="protein sequence ID" value="Hba_07461"/>
    <property type="gene ID" value="Hba_07461"/>
</dbReference>
<reference evidence="3" key="1">
    <citation type="submission" date="2016-11" db="UniProtKB">
        <authorList>
            <consortium name="WormBaseParasite"/>
        </authorList>
    </citation>
    <scope>IDENTIFICATION</scope>
</reference>
<keyword evidence="1" id="KW-0472">Membrane</keyword>
<dbReference type="AlphaFoldDB" id="A0A1I7WQN6"/>
<keyword evidence="2" id="KW-1185">Reference proteome</keyword>
<keyword evidence="1" id="KW-0812">Transmembrane</keyword>
<organism evidence="2 3">
    <name type="scientific">Heterorhabditis bacteriophora</name>
    <name type="common">Entomopathogenic nematode worm</name>
    <dbReference type="NCBI Taxonomy" id="37862"/>
    <lineage>
        <taxon>Eukaryota</taxon>
        <taxon>Metazoa</taxon>
        <taxon>Ecdysozoa</taxon>
        <taxon>Nematoda</taxon>
        <taxon>Chromadorea</taxon>
        <taxon>Rhabditida</taxon>
        <taxon>Rhabditina</taxon>
        <taxon>Rhabditomorpha</taxon>
        <taxon>Strongyloidea</taxon>
        <taxon>Heterorhabditidae</taxon>
        <taxon>Heterorhabditis</taxon>
    </lineage>
</organism>
<dbReference type="Proteomes" id="UP000095283">
    <property type="component" value="Unplaced"/>
</dbReference>
<proteinExistence type="predicted"/>
<evidence type="ECO:0000313" key="2">
    <source>
        <dbReference type="Proteomes" id="UP000095283"/>
    </source>
</evidence>
<feature type="transmembrane region" description="Helical" evidence="1">
    <location>
        <begin position="220"/>
        <end position="245"/>
    </location>
</feature>
<accession>A0A1I7WQN6</accession>
<sequence length="269" mass="31670">MLITRAAGSYMKCLPTILITWLSTSPFTNDRQRFGTPRTLKTDALEALNNKNSRNSWELINQQFRDDCMGRQIRNVEKCVSHKLSEDRSYRQFNKYIWLVVRQRNRKLIVKFLPVTKTGLSKKTPSSMLLYALLQPAKIFISERYGHQLIDFLMTVFIRILMHIYVTSNTLPCYGYYVIYQYRATVLDYSTSNERKASTAKLIILNWASYCKMLLYFPRFLLSCLFACLLVGSFHCSLRLFIIVFRKRLFSHSFPCARLQTLTYVKNYS</sequence>
<protein>
    <submittedName>
        <fullName evidence="3">DDE_Tnp_1_7 domain-containing protein</fullName>
    </submittedName>
</protein>
<keyword evidence="1" id="KW-1133">Transmembrane helix</keyword>
<evidence type="ECO:0000313" key="3">
    <source>
        <dbReference type="WBParaSite" id="Hba_07461"/>
    </source>
</evidence>
<name>A0A1I7WQN6_HETBA</name>
<evidence type="ECO:0000256" key="1">
    <source>
        <dbReference type="SAM" id="Phobius"/>
    </source>
</evidence>